<keyword evidence="1" id="KW-0472">Membrane</keyword>
<sequence>MKTDENIDQLIKETLTQEEAKFYDDLDEKNILGSLVEIFNGKNSWIVILMNIVSLGAFGLFVYCVVQFFNTDDINELIKWVAGGFIFISMSSMIKLYMWMQVDKNRVLNEIKRIEILISSLSHKISE</sequence>
<dbReference type="EMBL" id="JAFMPT010000003">
    <property type="protein sequence ID" value="MCC1483714.1"/>
    <property type="molecule type" value="Genomic_DNA"/>
</dbReference>
<organism evidence="2 3">
    <name type="scientific">Winogradskyella immobilis</name>
    <dbReference type="NCBI Taxonomy" id="2816852"/>
    <lineage>
        <taxon>Bacteria</taxon>
        <taxon>Pseudomonadati</taxon>
        <taxon>Bacteroidota</taxon>
        <taxon>Flavobacteriia</taxon>
        <taxon>Flavobacteriales</taxon>
        <taxon>Flavobacteriaceae</taxon>
        <taxon>Winogradskyella</taxon>
    </lineage>
</organism>
<feature type="transmembrane region" description="Helical" evidence="1">
    <location>
        <begin position="80"/>
        <end position="98"/>
    </location>
</feature>
<protein>
    <recommendedName>
        <fullName evidence="4">Holin-X, holin superfamily III</fullName>
    </recommendedName>
</protein>
<comment type="caution">
    <text evidence="2">The sequence shown here is derived from an EMBL/GenBank/DDBJ whole genome shotgun (WGS) entry which is preliminary data.</text>
</comment>
<keyword evidence="1" id="KW-1133">Transmembrane helix</keyword>
<dbReference type="Proteomes" id="UP000778797">
    <property type="component" value="Unassembled WGS sequence"/>
</dbReference>
<dbReference type="RefSeq" id="WP_227476162.1">
    <property type="nucleotide sequence ID" value="NZ_JAFMPT010000003.1"/>
</dbReference>
<reference evidence="3" key="1">
    <citation type="submission" date="2021-03" db="EMBL/GenBank/DDBJ databases">
        <title>Genome of Cognatishimia sp. F0-27.</title>
        <authorList>
            <person name="Ping X."/>
        </authorList>
    </citation>
    <scope>NUCLEOTIDE SEQUENCE [LARGE SCALE GENOMIC DNA]</scope>
    <source>
        <strain evidence="3">E313</strain>
    </source>
</reference>
<proteinExistence type="predicted"/>
<feature type="transmembrane region" description="Helical" evidence="1">
    <location>
        <begin position="45"/>
        <end position="68"/>
    </location>
</feature>
<dbReference type="InterPro" id="IPR046659">
    <property type="entry name" value="DUF6768"/>
</dbReference>
<evidence type="ECO:0000313" key="3">
    <source>
        <dbReference type="Proteomes" id="UP000778797"/>
    </source>
</evidence>
<evidence type="ECO:0000256" key="1">
    <source>
        <dbReference type="SAM" id="Phobius"/>
    </source>
</evidence>
<keyword evidence="1" id="KW-0812">Transmembrane</keyword>
<evidence type="ECO:0008006" key="4">
    <source>
        <dbReference type="Google" id="ProtNLM"/>
    </source>
</evidence>
<keyword evidence="3" id="KW-1185">Reference proteome</keyword>
<gene>
    <name evidence="2" type="ORF">J1C55_03845</name>
</gene>
<reference evidence="3" key="2">
    <citation type="submission" date="2023-07" db="EMBL/GenBank/DDBJ databases">
        <title>Genome of Winogradskyella sp. E313.</title>
        <authorList>
            <person name="Zhou Y."/>
        </authorList>
    </citation>
    <scope>NUCLEOTIDE SEQUENCE [LARGE SCALE GENOMIC DNA]</scope>
    <source>
        <strain evidence="3">E313</strain>
    </source>
</reference>
<dbReference type="Pfam" id="PF20556">
    <property type="entry name" value="DUF6768"/>
    <property type="match status" value="1"/>
</dbReference>
<name>A0ABS8EKF9_9FLAO</name>
<evidence type="ECO:0000313" key="2">
    <source>
        <dbReference type="EMBL" id="MCC1483714.1"/>
    </source>
</evidence>
<accession>A0ABS8EKF9</accession>